<dbReference type="SUPFAM" id="SSF52317">
    <property type="entry name" value="Class I glutamine amidotransferase-like"/>
    <property type="match status" value="1"/>
</dbReference>
<name>A0A1N6NPG3_9MICO</name>
<protein>
    <submittedName>
        <fullName evidence="2">GMP synthase (Glutamine-hydrolysing)</fullName>
    </submittedName>
</protein>
<dbReference type="NCBIfam" id="NF005458">
    <property type="entry name" value="PRK07053.1"/>
    <property type="match status" value="1"/>
</dbReference>
<accession>A0A1N6NPG3</accession>
<dbReference type="Pfam" id="PF00117">
    <property type="entry name" value="GATase"/>
    <property type="match status" value="1"/>
</dbReference>
<dbReference type="PANTHER" id="PTHR42695">
    <property type="entry name" value="GLUTAMINE AMIDOTRANSFERASE YLR126C-RELATED"/>
    <property type="match status" value="1"/>
</dbReference>
<sequence>MPSSRPHAAPASRHAVAVRHVHFEDLGVLAPLLERRGYRVSYVEAPSDPLPVGSLDDADLVVVLGGPVGIGDAPGYPFLSREIAAVQARLATGRPTLGVCLGAQFLAAALAADVAPTGRTEIGYAPLDLTDDGQRSVLAPLAGVPVLHWHGDAFAIPQGARRLAATPGFPNQAFSHGRSTLGLQFHVEADPARIEQWLVGHAHELAGAGIDPRALREDARRHGAALTAAATAVLTSWLDEVEDDR</sequence>
<evidence type="ECO:0000313" key="3">
    <source>
        <dbReference type="Proteomes" id="UP000186235"/>
    </source>
</evidence>
<evidence type="ECO:0000259" key="1">
    <source>
        <dbReference type="Pfam" id="PF00117"/>
    </source>
</evidence>
<proteinExistence type="predicted"/>
<organism evidence="2 3">
    <name type="scientific">Cellulosimicrobium aquatile</name>
    <dbReference type="NCBI Taxonomy" id="1612203"/>
    <lineage>
        <taxon>Bacteria</taxon>
        <taxon>Bacillati</taxon>
        <taxon>Actinomycetota</taxon>
        <taxon>Actinomycetes</taxon>
        <taxon>Micrococcales</taxon>
        <taxon>Promicromonosporaceae</taxon>
        <taxon>Cellulosimicrobium</taxon>
    </lineage>
</organism>
<dbReference type="InterPro" id="IPR017926">
    <property type="entry name" value="GATASE"/>
</dbReference>
<dbReference type="RefSeq" id="WP_076403770.1">
    <property type="nucleotide sequence ID" value="NZ_FTMI01000001.1"/>
</dbReference>
<dbReference type="CDD" id="cd01741">
    <property type="entry name" value="GATase1_1"/>
    <property type="match status" value="1"/>
</dbReference>
<dbReference type="GO" id="GO:0005829">
    <property type="term" value="C:cytosol"/>
    <property type="evidence" value="ECO:0007669"/>
    <property type="project" value="TreeGrafter"/>
</dbReference>
<feature type="domain" description="Glutamine amidotransferase" evidence="1">
    <location>
        <begin position="33"/>
        <end position="192"/>
    </location>
</feature>
<dbReference type="PROSITE" id="PS51273">
    <property type="entry name" value="GATASE_TYPE_1"/>
    <property type="match status" value="1"/>
</dbReference>
<dbReference type="Gene3D" id="3.40.50.880">
    <property type="match status" value="1"/>
</dbReference>
<reference evidence="3" key="1">
    <citation type="submission" date="2017-01" db="EMBL/GenBank/DDBJ databases">
        <authorList>
            <person name="Varghese N."/>
            <person name="Submissions S."/>
        </authorList>
    </citation>
    <scope>NUCLEOTIDE SEQUENCE [LARGE SCALE GENOMIC DNA]</scope>
    <source>
        <strain evidence="3">3bp</strain>
    </source>
</reference>
<dbReference type="PANTHER" id="PTHR42695:SF5">
    <property type="entry name" value="GLUTAMINE AMIDOTRANSFERASE YLR126C-RELATED"/>
    <property type="match status" value="1"/>
</dbReference>
<dbReference type="InterPro" id="IPR044992">
    <property type="entry name" value="ChyE-like"/>
</dbReference>
<dbReference type="EMBL" id="FTMI01000001">
    <property type="protein sequence ID" value="SIP93866.1"/>
    <property type="molecule type" value="Genomic_DNA"/>
</dbReference>
<dbReference type="AlphaFoldDB" id="A0A1N6NPG3"/>
<dbReference type="InterPro" id="IPR029062">
    <property type="entry name" value="Class_I_gatase-like"/>
</dbReference>
<evidence type="ECO:0000313" key="2">
    <source>
        <dbReference type="EMBL" id="SIP93866.1"/>
    </source>
</evidence>
<keyword evidence="3" id="KW-1185">Reference proteome</keyword>
<dbReference type="Proteomes" id="UP000186235">
    <property type="component" value="Unassembled WGS sequence"/>
</dbReference>
<gene>
    <name evidence="2" type="ORF">SAMN05518682_0626</name>
</gene>